<protein>
    <submittedName>
        <fullName evidence="6">Two-component system OmpR family response regulator</fullName>
    </submittedName>
</protein>
<reference evidence="6 7" key="2">
    <citation type="submission" date="2024-11" db="EMBL/GenBank/DDBJ databases">
        <title>Using genomics to understand microbial adaptation to soil warming.</title>
        <authorList>
            <person name="Deangelis K.M. PhD."/>
        </authorList>
    </citation>
    <scope>NUCLEOTIDE SEQUENCE [LARGE SCALE GENOMIC DNA]</scope>
    <source>
        <strain evidence="6 7">GAS97</strain>
    </source>
</reference>
<feature type="domain" description="OmpR/PhoB-type" evidence="5">
    <location>
        <begin position="125"/>
        <end position="223"/>
    </location>
</feature>
<accession>A0ABW8ME14</accession>
<dbReference type="SMART" id="SM00448">
    <property type="entry name" value="REC"/>
    <property type="match status" value="1"/>
</dbReference>
<keyword evidence="7" id="KW-1185">Reference proteome</keyword>
<evidence type="ECO:0000313" key="6">
    <source>
        <dbReference type="EMBL" id="MFK4441903.1"/>
    </source>
</evidence>
<dbReference type="EMBL" id="JBIYDN010000004">
    <property type="protein sequence ID" value="MFK4441903.1"/>
    <property type="molecule type" value="Genomic_DNA"/>
</dbReference>
<evidence type="ECO:0000313" key="7">
    <source>
        <dbReference type="Proteomes" id="UP001620514"/>
    </source>
</evidence>
<feature type="modified residue" description="4-aspartylphosphate" evidence="2">
    <location>
        <position position="51"/>
    </location>
</feature>
<dbReference type="SMART" id="SM00862">
    <property type="entry name" value="Trans_reg_C"/>
    <property type="match status" value="1"/>
</dbReference>
<dbReference type="InterPro" id="IPR011006">
    <property type="entry name" value="CheY-like_superfamily"/>
</dbReference>
<dbReference type="RefSeq" id="WP_404605950.1">
    <property type="nucleotide sequence ID" value="NZ_JBIYDN010000004.1"/>
</dbReference>
<dbReference type="InterPro" id="IPR001867">
    <property type="entry name" value="OmpR/PhoB-type_DNA-bd"/>
</dbReference>
<dbReference type="Gene3D" id="3.40.50.2300">
    <property type="match status" value="1"/>
</dbReference>
<sequence>MRILVIEDDARGRLFLARGLTESGHIVDAAEDGATGLVLAREGIYDLLVTDRLLPALDGVALVRQLRAGGDLMPVLMLSALGTLKDRVEGIRAGCDDYLVKPYAFAELLARVEALVRRSNRGRTGHVWSCADLSLDTRARSASRAGRNLNLQHREFLLLECLMRHAGQVVTRSMLLEAAWNYDFEPRGNIIDMHMHRLRAKVDRDFPTPLIRTVAGAGYVLGADFPSHSSPH</sequence>
<dbReference type="Gene3D" id="1.10.10.10">
    <property type="entry name" value="Winged helix-like DNA-binding domain superfamily/Winged helix DNA-binding domain"/>
    <property type="match status" value="1"/>
</dbReference>
<dbReference type="PROSITE" id="PS51755">
    <property type="entry name" value="OMPR_PHOB"/>
    <property type="match status" value="1"/>
</dbReference>
<evidence type="ECO:0000259" key="5">
    <source>
        <dbReference type="PROSITE" id="PS51755"/>
    </source>
</evidence>
<dbReference type="SUPFAM" id="SSF52172">
    <property type="entry name" value="CheY-like"/>
    <property type="match status" value="1"/>
</dbReference>
<dbReference type="InterPro" id="IPR039420">
    <property type="entry name" value="WalR-like"/>
</dbReference>
<evidence type="ECO:0000256" key="3">
    <source>
        <dbReference type="PROSITE-ProRule" id="PRU01091"/>
    </source>
</evidence>
<keyword evidence="2" id="KW-0597">Phosphoprotein</keyword>
<evidence type="ECO:0000256" key="1">
    <source>
        <dbReference type="ARBA" id="ARBA00023125"/>
    </source>
</evidence>
<feature type="DNA-binding region" description="OmpR/PhoB-type" evidence="3">
    <location>
        <begin position="125"/>
        <end position="223"/>
    </location>
</feature>
<dbReference type="PANTHER" id="PTHR48111">
    <property type="entry name" value="REGULATOR OF RPOS"/>
    <property type="match status" value="1"/>
</dbReference>
<keyword evidence="1 3" id="KW-0238">DNA-binding</keyword>
<organism evidence="6 7">
    <name type="scientific">Caballeronia udeis</name>
    <dbReference type="NCBI Taxonomy" id="1232866"/>
    <lineage>
        <taxon>Bacteria</taxon>
        <taxon>Pseudomonadati</taxon>
        <taxon>Pseudomonadota</taxon>
        <taxon>Betaproteobacteria</taxon>
        <taxon>Burkholderiales</taxon>
        <taxon>Burkholderiaceae</taxon>
        <taxon>Caballeronia</taxon>
    </lineage>
</organism>
<reference evidence="6 7" key="1">
    <citation type="submission" date="2024-10" db="EMBL/GenBank/DDBJ databases">
        <authorList>
            <person name="Deangelis K."/>
            <person name="Huntemann M."/>
            <person name="Clum A."/>
            <person name="Wang J."/>
            <person name="Palaniappan K."/>
            <person name="Ritter S."/>
            <person name="Chen I.-M."/>
            <person name="Stamatis D."/>
            <person name="Reddy T."/>
            <person name="O'Malley R."/>
            <person name="Daum C."/>
            <person name="Ng V."/>
            <person name="Ivanova N."/>
            <person name="Kyrpides N."/>
            <person name="Woyke T."/>
        </authorList>
    </citation>
    <scope>NUCLEOTIDE SEQUENCE [LARGE SCALE GENOMIC DNA]</scope>
    <source>
        <strain evidence="6 7">GAS97</strain>
    </source>
</reference>
<dbReference type="InterPro" id="IPR001789">
    <property type="entry name" value="Sig_transdc_resp-reg_receiver"/>
</dbReference>
<dbReference type="Pfam" id="PF00072">
    <property type="entry name" value="Response_reg"/>
    <property type="match status" value="1"/>
</dbReference>
<dbReference type="CDD" id="cd00383">
    <property type="entry name" value="trans_reg_C"/>
    <property type="match status" value="1"/>
</dbReference>
<evidence type="ECO:0000259" key="4">
    <source>
        <dbReference type="PROSITE" id="PS50110"/>
    </source>
</evidence>
<comment type="caution">
    <text evidence="6">The sequence shown here is derived from an EMBL/GenBank/DDBJ whole genome shotgun (WGS) entry which is preliminary data.</text>
</comment>
<dbReference type="InterPro" id="IPR036388">
    <property type="entry name" value="WH-like_DNA-bd_sf"/>
</dbReference>
<feature type="domain" description="Response regulatory" evidence="4">
    <location>
        <begin position="2"/>
        <end position="116"/>
    </location>
</feature>
<evidence type="ECO:0000256" key="2">
    <source>
        <dbReference type="PROSITE-ProRule" id="PRU00169"/>
    </source>
</evidence>
<dbReference type="PROSITE" id="PS50110">
    <property type="entry name" value="RESPONSE_REGULATORY"/>
    <property type="match status" value="1"/>
</dbReference>
<dbReference type="CDD" id="cd19935">
    <property type="entry name" value="REC_OmpR_CusR-like"/>
    <property type="match status" value="1"/>
</dbReference>
<gene>
    <name evidence="6" type="ORF">ABH943_001918</name>
</gene>
<proteinExistence type="predicted"/>
<name>A0ABW8ME14_9BURK</name>
<dbReference type="Proteomes" id="UP001620514">
    <property type="component" value="Unassembled WGS sequence"/>
</dbReference>
<dbReference type="PANTHER" id="PTHR48111:SF76">
    <property type="entry name" value="TWO-COMPONENT RESPONSE REGULATOR"/>
    <property type="match status" value="1"/>
</dbReference>
<dbReference type="Pfam" id="PF00486">
    <property type="entry name" value="Trans_reg_C"/>
    <property type="match status" value="1"/>
</dbReference>